<keyword evidence="7" id="KW-1185">Reference proteome</keyword>
<dbReference type="RefSeq" id="WP_105040255.1">
    <property type="nucleotide sequence ID" value="NZ_PPSL01000004.1"/>
</dbReference>
<evidence type="ECO:0000256" key="4">
    <source>
        <dbReference type="ARBA" id="ARBA00022840"/>
    </source>
</evidence>
<keyword evidence="3" id="KW-0547">Nucleotide-binding</keyword>
<dbReference type="InterPro" id="IPR003439">
    <property type="entry name" value="ABC_transporter-like_ATP-bd"/>
</dbReference>
<dbReference type="PROSITE" id="PS00211">
    <property type="entry name" value="ABC_TRANSPORTER_1"/>
    <property type="match status" value="1"/>
</dbReference>
<dbReference type="OrthoDB" id="9785229at2"/>
<evidence type="ECO:0000256" key="2">
    <source>
        <dbReference type="ARBA" id="ARBA00022448"/>
    </source>
</evidence>
<protein>
    <submittedName>
        <fullName evidence="6">Multidrug ABC transporter ATP-binding protein</fullName>
    </submittedName>
</protein>
<comment type="caution">
    <text evidence="6">The sequence shown here is derived from an EMBL/GenBank/DDBJ whole genome shotgun (WGS) entry which is preliminary data.</text>
</comment>
<dbReference type="SMART" id="SM00382">
    <property type="entry name" value="AAA"/>
    <property type="match status" value="1"/>
</dbReference>
<dbReference type="Gene3D" id="3.40.50.300">
    <property type="entry name" value="P-loop containing nucleotide triphosphate hydrolases"/>
    <property type="match status" value="1"/>
</dbReference>
<dbReference type="InterPro" id="IPR027417">
    <property type="entry name" value="P-loop_NTPase"/>
</dbReference>
<dbReference type="PROSITE" id="PS50893">
    <property type="entry name" value="ABC_TRANSPORTER_2"/>
    <property type="match status" value="1"/>
</dbReference>
<evidence type="ECO:0000256" key="1">
    <source>
        <dbReference type="ARBA" id="ARBA00005417"/>
    </source>
</evidence>
<proteinExistence type="inferred from homology"/>
<dbReference type="InterPro" id="IPR003593">
    <property type="entry name" value="AAA+_ATPase"/>
</dbReference>
<keyword evidence="2" id="KW-0813">Transport</keyword>
<keyword evidence="4 6" id="KW-0067">ATP-binding</keyword>
<accession>A0A2S7SUN2</accession>
<dbReference type="AlphaFoldDB" id="A0A2S7SUN2"/>
<comment type="similarity">
    <text evidence="1">Belongs to the ABC transporter superfamily.</text>
</comment>
<sequence length="301" mass="33155">MYCIETTDLTYKFEKGDPILNNINIRVPEGSIYGFLGPNGAGKTTTLKLILGLLKMQQGSISILGKQIDKDRIAILRQVGSLIEAPSLYAHLTAKENLRVLQMIYQCPETRIQEVLDIVGLPDTGKKKAGRFSLGMKQRLSIAIALLPNPSLLILDEPTNGLDPNGIIEMRELLKRLNKEHKMTIVISSHLLSEVEKLVTDVGIINKSELLFQGTLEELLKQQQQSAHSLLETSDNAGAIKLLTKAGISAHEEHGKVVMPAATREALGDISQSLAQQGIKVYEITTVKNDLETIFIDLLKN</sequence>
<evidence type="ECO:0000259" key="5">
    <source>
        <dbReference type="PROSITE" id="PS50893"/>
    </source>
</evidence>
<name>A0A2S7SUN2_9BACT</name>
<feature type="domain" description="ABC transporter" evidence="5">
    <location>
        <begin position="4"/>
        <end position="232"/>
    </location>
</feature>
<dbReference type="Proteomes" id="UP000239872">
    <property type="component" value="Unassembled WGS sequence"/>
</dbReference>
<gene>
    <name evidence="6" type="ORF">CJD36_016300</name>
</gene>
<dbReference type="GO" id="GO:0005524">
    <property type="term" value="F:ATP binding"/>
    <property type="evidence" value="ECO:0007669"/>
    <property type="project" value="UniProtKB-KW"/>
</dbReference>
<dbReference type="Pfam" id="PF00005">
    <property type="entry name" value="ABC_tran"/>
    <property type="match status" value="1"/>
</dbReference>
<dbReference type="GO" id="GO:0016887">
    <property type="term" value="F:ATP hydrolysis activity"/>
    <property type="evidence" value="ECO:0007669"/>
    <property type="project" value="InterPro"/>
</dbReference>
<dbReference type="InterPro" id="IPR017871">
    <property type="entry name" value="ABC_transporter-like_CS"/>
</dbReference>
<dbReference type="SUPFAM" id="SSF52540">
    <property type="entry name" value="P-loop containing nucleoside triphosphate hydrolases"/>
    <property type="match status" value="1"/>
</dbReference>
<dbReference type="EMBL" id="PPSL01000004">
    <property type="protein sequence ID" value="PQJ10246.1"/>
    <property type="molecule type" value="Genomic_DNA"/>
</dbReference>
<reference evidence="6 7" key="1">
    <citation type="submission" date="2018-01" db="EMBL/GenBank/DDBJ databases">
        <title>A novel member of the phylum Bacteroidetes isolated from glacier ice.</title>
        <authorList>
            <person name="Liu Q."/>
            <person name="Xin Y.-H."/>
        </authorList>
    </citation>
    <scope>NUCLEOTIDE SEQUENCE [LARGE SCALE GENOMIC DNA]</scope>
    <source>
        <strain evidence="6 7">RB1R16</strain>
    </source>
</reference>
<evidence type="ECO:0000256" key="3">
    <source>
        <dbReference type="ARBA" id="ARBA00022741"/>
    </source>
</evidence>
<evidence type="ECO:0000313" key="6">
    <source>
        <dbReference type="EMBL" id="PQJ10246.1"/>
    </source>
</evidence>
<dbReference type="PANTHER" id="PTHR43335:SF4">
    <property type="entry name" value="ABC TRANSPORTER, ATP-BINDING PROTEIN"/>
    <property type="match status" value="1"/>
</dbReference>
<dbReference type="PANTHER" id="PTHR43335">
    <property type="entry name" value="ABC TRANSPORTER, ATP-BINDING PROTEIN"/>
    <property type="match status" value="1"/>
</dbReference>
<evidence type="ECO:0000313" key="7">
    <source>
        <dbReference type="Proteomes" id="UP000239872"/>
    </source>
</evidence>
<organism evidence="6 7">
    <name type="scientific">Flavipsychrobacter stenotrophus</name>
    <dbReference type="NCBI Taxonomy" id="2077091"/>
    <lineage>
        <taxon>Bacteria</taxon>
        <taxon>Pseudomonadati</taxon>
        <taxon>Bacteroidota</taxon>
        <taxon>Chitinophagia</taxon>
        <taxon>Chitinophagales</taxon>
        <taxon>Chitinophagaceae</taxon>
        <taxon>Flavipsychrobacter</taxon>
    </lineage>
</organism>